<evidence type="ECO:0000256" key="1">
    <source>
        <dbReference type="ARBA" id="ARBA00004477"/>
    </source>
</evidence>
<comment type="subcellular location">
    <subcellularLocation>
        <location evidence="1">Endoplasmic reticulum membrane</location>
        <topology evidence="1">Multi-pass membrane protein</topology>
    </subcellularLocation>
</comment>
<reference evidence="8 9" key="1">
    <citation type="journal article" date="2014" name="PLoS ONE">
        <title>De novo Genome Assembly of the Fungal Plant Pathogen Pyrenophora semeniperda.</title>
        <authorList>
            <person name="Soliai M.M."/>
            <person name="Meyer S.E."/>
            <person name="Udall J.A."/>
            <person name="Elzinga D.E."/>
            <person name="Hermansen R.A."/>
            <person name="Bodily P.M."/>
            <person name="Hart A.A."/>
            <person name="Coleman C.E."/>
        </authorList>
    </citation>
    <scope>NUCLEOTIDE SEQUENCE [LARGE SCALE GENOMIC DNA]</scope>
    <source>
        <strain evidence="8 9">CCB06</strain>
        <tissue evidence="8">Mycelium</tissue>
    </source>
</reference>
<feature type="transmembrane region" description="Helical" evidence="7">
    <location>
        <begin position="120"/>
        <end position="141"/>
    </location>
</feature>
<sequence>MVQTTVLTREQPKYDACSQSTGPWTLNLPHHRQQQPTTAPPRSLPLPAPRNRHAILHAPHSTFYMIDSTVLATVLLLAAASALLLAAMLYPSALLRWFQRKRYQYEVTFSLYMLTSTEKFIFNSVLFLLLSLLIIAASLYLPEHLTIIANRMFYYLSGHQETLASSAQKMGQPPMPDSTITPNAPLGAPGLGEL</sequence>
<name>A0A3M7LYH8_9PLEO</name>
<evidence type="ECO:0000256" key="7">
    <source>
        <dbReference type="SAM" id="Phobius"/>
    </source>
</evidence>
<keyword evidence="9" id="KW-1185">Reference proteome</keyword>
<dbReference type="Proteomes" id="UP000265663">
    <property type="component" value="Unassembled WGS sequence"/>
</dbReference>
<evidence type="ECO:0000256" key="5">
    <source>
        <dbReference type="ARBA" id="ARBA00023136"/>
    </source>
</evidence>
<keyword evidence="5 7" id="KW-0472">Membrane</keyword>
<proteinExistence type="predicted"/>
<keyword evidence="4 7" id="KW-1133">Transmembrane helix</keyword>
<evidence type="ECO:0000313" key="9">
    <source>
        <dbReference type="Proteomes" id="UP000265663"/>
    </source>
</evidence>
<dbReference type="InterPro" id="IPR024512">
    <property type="entry name" value="Ser_palmitoyltrfase_ssu-like"/>
</dbReference>
<evidence type="ECO:0000256" key="4">
    <source>
        <dbReference type="ARBA" id="ARBA00022989"/>
    </source>
</evidence>
<gene>
    <name evidence="8" type="ORF">GMOD_00001142</name>
</gene>
<organism evidence="8 9">
    <name type="scientific">Pyrenophora seminiperda CCB06</name>
    <dbReference type="NCBI Taxonomy" id="1302712"/>
    <lineage>
        <taxon>Eukaryota</taxon>
        <taxon>Fungi</taxon>
        <taxon>Dikarya</taxon>
        <taxon>Ascomycota</taxon>
        <taxon>Pezizomycotina</taxon>
        <taxon>Dothideomycetes</taxon>
        <taxon>Pleosporomycetidae</taxon>
        <taxon>Pleosporales</taxon>
        <taxon>Pleosporineae</taxon>
        <taxon>Pleosporaceae</taxon>
        <taxon>Pyrenophora</taxon>
    </lineage>
</organism>
<evidence type="ECO:0000256" key="3">
    <source>
        <dbReference type="ARBA" id="ARBA00022824"/>
    </source>
</evidence>
<dbReference type="GO" id="GO:0005789">
    <property type="term" value="C:endoplasmic reticulum membrane"/>
    <property type="evidence" value="ECO:0007669"/>
    <property type="project" value="UniProtKB-SubCell"/>
</dbReference>
<feature type="transmembrane region" description="Helical" evidence="7">
    <location>
        <begin position="70"/>
        <end position="90"/>
    </location>
</feature>
<evidence type="ECO:0000256" key="6">
    <source>
        <dbReference type="SAM" id="MobiDB-lite"/>
    </source>
</evidence>
<feature type="region of interest" description="Disordered" evidence="6">
    <location>
        <begin position="167"/>
        <end position="194"/>
    </location>
</feature>
<keyword evidence="2 7" id="KW-0812">Transmembrane</keyword>
<dbReference type="Pfam" id="PF11779">
    <property type="entry name" value="SPT_ssu-like"/>
    <property type="match status" value="1"/>
</dbReference>
<accession>A0A3M7LYH8</accession>
<dbReference type="GO" id="GO:0016740">
    <property type="term" value="F:transferase activity"/>
    <property type="evidence" value="ECO:0007669"/>
    <property type="project" value="UniProtKB-KW"/>
</dbReference>
<dbReference type="OrthoDB" id="202672at2759"/>
<dbReference type="AlphaFoldDB" id="A0A3M7LYH8"/>
<feature type="region of interest" description="Disordered" evidence="6">
    <location>
        <begin position="25"/>
        <end position="44"/>
    </location>
</feature>
<protein>
    <submittedName>
        <fullName evidence="8">Small subunit of serine palmitoyltransferase-like</fullName>
    </submittedName>
</protein>
<keyword evidence="8" id="KW-0808">Transferase</keyword>
<evidence type="ECO:0000256" key="2">
    <source>
        <dbReference type="ARBA" id="ARBA00022692"/>
    </source>
</evidence>
<evidence type="ECO:0000313" key="8">
    <source>
        <dbReference type="EMBL" id="RMZ67244.1"/>
    </source>
</evidence>
<keyword evidence="3" id="KW-0256">Endoplasmic reticulum</keyword>
<dbReference type="EMBL" id="KE747810">
    <property type="protein sequence ID" value="RMZ67244.1"/>
    <property type="molecule type" value="Genomic_DNA"/>
</dbReference>